<keyword evidence="4" id="KW-1185">Reference proteome</keyword>
<accession>A0ABR2M5R7</accession>
<proteinExistence type="predicted"/>
<dbReference type="EMBL" id="JBBWWR010000012">
    <property type="protein sequence ID" value="KAK8959272.1"/>
    <property type="molecule type" value="Genomic_DNA"/>
</dbReference>
<feature type="repeat" description="PPR" evidence="2">
    <location>
        <begin position="374"/>
        <end position="408"/>
    </location>
</feature>
<name>A0ABR2M5R7_9ASPA</name>
<dbReference type="Pfam" id="PF01535">
    <property type="entry name" value="PPR"/>
    <property type="match status" value="6"/>
</dbReference>
<dbReference type="Proteomes" id="UP001412067">
    <property type="component" value="Unassembled WGS sequence"/>
</dbReference>
<evidence type="ECO:0000256" key="2">
    <source>
        <dbReference type="PROSITE-ProRule" id="PRU00708"/>
    </source>
</evidence>
<comment type="caution">
    <text evidence="3">The sequence shown here is derived from an EMBL/GenBank/DDBJ whole genome shotgun (WGS) entry which is preliminary data.</text>
</comment>
<sequence>MLSAFCYPPWPRFLLSAIKDSRAIAQAHALMILTGEVADDNSPGNLIAAYGRSGNLHAARQLFHSLPQPSISSWNAIIISHSRNDSPFEILRLYRRMVSVGGAKPDSSTFTVALKACAQLSDLESGEQIRSHAANLGFQNDVFVNSSLLNLYAKCGKMVDALQLFDKMPKRDLVSWTTMITGFSSAGKPLAAIDFYIKMQSEGVQGDGIAMVGLLQACALIGHARMGLSIHGHIIRLDMRMDVVVETSLVHMYAKSGHLSLANRIFSRMRHKNVVSWSALISAHAQNGFANEALFMLVKMQDSGIQPDSASLVSGLLACSQIGFLKLGKSFHGFLIRRRLNVDVKLGTAVIDMYSKCGCLLNARTLFNVLSSRDSIAWNAMISCYGIHGNGVEALSLFLKMKEANLKPDDATFASLMSALSHSGLVDEGRQSFNCMLNEFRIEPGEKHYASMVDLLARAGHAEEALDLIRTMTDEPGIAIWVALLSGCLNHKKFIIGEYAAEKVLKLNPDDLGVYTLVSNLYASARNWDRVSEIRRVMKKMGMKKTPGHSLVELDGKLHAFLVEDISHPEHVKIMAVLERLEYEMRKLGYIPKIDWFLHDLIKLVKDRSGHFHCEEVYYCL</sequence>
<protein>
    <submittedName>
        <fullName evidence="3">Pentatricopeptide repeat-containing protein</fullName>
    </submittedName>
</protein>
<dbReference type="NCBIfam" id="TIGR00756">
    <property type="entry name" value="PPR"/>
    <property type="match status" value="4"/>
</dbReference>
<dbReference type="PANTHER" id="PTHR47926:SF405">
    <property type="entry name" value="DYW DOMAIN-CONTAINING PROTEIN"/>
    <property type="match status" value="1"/>
</dbReference>
<dbReference type="Pfam" id="PF20431">
    <property type="entry name" value="E_motif"/>
    <property type="match status" value="1"/>
</dbReference>
<feature type="repeat" description="PPR" evidence="2">
    <location>
        <begin position="141"/>
        <end position="175"/>
    </location>
</feature>
<dbReference type="InterPro" id="IPR002885">
    <property type="entry name" value="PPR_rpt"/>
</dbReference>
<keyword evidence="1" id="KW-0677">Repeat</keyword>
<evidence type="ECO:0000313" key="3">
    <source>
        <dbReference type="EMBL" id="KAK8959272.1"/>
    </source>
</evidence>
<dbReference type="Pfam" id="PF13812">
    <property type="entry name" value="PPR_3"/>
    <property type="match status" value="1"/>
</dbReference>
<feature type="repeat" description="PPR" evidence="2">
    <location>
        <begin position="273"/>
        <end position="307"/>
    </location>
</feature>
<evidence type="ECO:0000256" key="1">
    <source>
        <dbReference type="ARBA" id="ARBA00022737"/>
    </source>
</evidence>
<dbReference type="Pfam" id="PF13041">
    <property type="entry name" value="PPR_2"/>
    <property type="match status" value="1"/>
</dbReference>
<gene>
    <name evidence="3" type="primary">PCMP-E96</name>
    <name evidence="3" type="ORF">KSP40_PGU004139</name>
</gene>
<organism evidence="3 4">
    <name type="scientific">Platanthera guangdongensis</name>
    <dbReference type="NCBI Taxonomy" id="2320717"/>
    <lineage>
        <taxon>Eukaryota</taxon>
        <taxon>Viridiplantae</taxon>
        <taxon>Streptophyta</taxon>
        <taxon>Embryophyta</taxon>
        <taxon>Tracheophyta</taxon>
        <taxon>Spermatophyta</taxon>
        <taxon>Magnoliopsida</taxon>
        <taxon>Liliopsida</taxon>
        <taxon>Asparagales</taxon>
        <taxon>Orchidaceae</taxon>
        <taxon>Orchidoideae</taxon>
        <taxon>Orchideae</taxon>
        <taxon>Orchidinae</taxon>
        <taxon>Platanthera</taxon>
    </lineage>
</organism>
<dbReference type="Gene3D" id="1.25.40.10">
    <property type="entry name" value="Tetratricopeptide repeat domain"/>
    <property type="match status" value="4"/>
</dbReference>
<dbReference type="InterPro" id="IPR046848">
    <property type="entry name" value="E_motif"/>
</dbReference>
<dbReference type="InterPro" id="IPR046960">
    <property type="entry name" value="PPR_At4g14850-like_plant"/>
</dbReference>
<dbReference type="InterPro" id="IPR011990">
    <property type="entry name" value="TPR-like_helical_dom_sf"/>
</dbReference>
<dbReference type="PROSITE" id="PS51375">
    <property type="entry name" value="PPR"/>
    <property type="match status" value="3"/>
</dbReference>
<dbReference type="PANTHER" id="PTHR47926">
    <property type="entry name" value="PENTATRICOPEPTIDE REPEAT-CONTAINING PROTEIN"/>
    <property type="match status" value="1"/>
</dbReference>
<reference evidence="3 4" key="1">
    <citation type="journal article" date="2022" name="Nat. Plants">
        <title>Genomes of leafy and leafless Platanthera orchids illuminate the evolution of mycoheterotrophy.</title>
        <authorList>
            <person name="Li M.H."/>
            <person name="Liu K.W."/>
            <person name="Li Z."/>
            <person name="Lu H.C."/>
            <person name="Ye Q.L."/>
            <person name="Zhang D."/>
            <person name="Wang J.Y."/>
            <person name="Li Y.F."/>
            <person name="Zhong Z.M."/>
            <person name="Liu X."/>
            <person name="Yu X."/>
            <person name="Liu D.K."/>
            <person name="Tu X.D."/>
            <person name="Liu B."/>
            <person name="Hao Y."/>
            <person name="Liao X.Y."/>
            <person name="Jiang Y.T."/>
            <person name="Sun W.H."/>
            <person name="Chen J."/>
            <person name="Chen Y.Q."/>
            <person name="Ai Y."/>
            <person name="Zhai J.W."/>
            <person name="Wu S.S."/>
            <person name="Zhou Z."/>
            <person name="Hsiao Y.Y."/>
            <person name="Wu W.L."/>
            <person name="Chen Y.Y."/>
            <person name="Lin Y.F."/>
            <person name="Hsu J.L."/>
            <person name="Li C.Y."/>
            <person name="Wang Z.W."/>
            <person name="Zhao X."/>
            <person name="Zhong W.Y."/>
            <person name="Ma X.K."/>
            <person name="Ma L."/>
            <person name="Huang J."/>
            <person name="Chen G.Z."/>
            <person name="Huang M.Z."/>
            <person name="Huang L."/>
            <person name="Peng D.H."/>
            <person name="Luo Y.B."/>
            <person name="Zou S.Q."/>
            <person name="Chen S.P."/>
            <person name="Lan S."/>
            <person name="Tsai W.C."/>
            <person name="Van de Peer Y."/>
            <person name="Liu Z.J."/>
        </authorList>
    </citation>
    <scope>NUCLEOTIDE SEQUENCE [LARGE SCALE GENOMIC DNA]</scope>
    <source>
        <strain evidence="3">Lor288</strain>
    </source>
</reference>
<evidence type="ECO:0000313" key="4">
    <source>
        <dbReference type="Proteomes" id="UP001412067"/>
    </source>
</evidence>